<evidence type="ECO:0000313" key="4">
    <source>
        <dbReference type="Proteomes" id="UP000630445"/>
    </source>
</evidence>
<protein>
    <submittedName>
        <fullName evidence="3">Uncharacterized protein</fullName>
    </submittedName>
</protein>
<feature type="coiled-coil region" evidence="1">
    <location>
        <begin position="269"/>
        <end position="296"/>
    </location>
</feature>
<evidence type="ECO:0000256" key="1">
    <source>
        <dbReference type="SAM" id="Coils"/>
    </source>
</evidence>
<sequence>MSIPEIHFDHAFLASPGIEPFLLQRPASADAHALPRRASNSDLSSFSSAQTRPRRLTWIESESIWVVTSPSTGPPTASATWGDVNWSAAAYRPPPLQHSRSMDMTLAREAQPEPEPDDLPPPYERHYFDRPLPLLPPEAEMDPSVGGTAYSQRTTACQSHPPRAWSVPPLQRVNLLGTVGIWLNNIPVIEEYTRRLLSRARSGLYIVAFVGSWKQLSRPKTKTAGEKRKIAAISRVTAHLYDQKVRAPVRDAWQTVIREDGGFSILAEMRQMRAEIESYRKEFESFREESESHRQSHLDLRQRAISIWVRDALSKDTPRRKEEIMHGQPITTHLNAGNAMPNTGTEDADGVAPLGIPVERPQAKFEILLLNLPAVREEIFTTISHRDRSSLSETYSGIADIVDAMVVVLTGEKENAAEVVLVYRPVEALKPGQETSSETMFPSSSPPGLSPGDSTSEPPGSTPRRKGQPQAVETPGSPGTSRKRPGEPLDTPKGAKKPRIYPKDHDKAVTKACKVRDKTCILTKCTKNKPIRLIEKLATLMQMGLELMTHMLDCEEQKRAMKRYWMLSQHFDEIYLTWAEIDDWTASTTASNTSPCNIDGVEYDHKFVEGLEGSGAAMTAVLELKNTAQLWDLYFKNSDVRNVLEQYFGVRRAGYAAGLKGSTSVRAVMFYITMNSATALLLEMQRGYNARHAVVGGDGSIKIVILVKWTRLRGAQSPALLSSSSQTGIGCQQYNRARYESTPLIPYHRLNGVADAADGIDFPTTSHMDTTTFVRTTHSH</sequence>
<gene>
    <name evidence="3" type="ORF">CNMCM5793_001417</name>
</gene>
<evidence type="ECO:0000313" key="3">
    <source>
        <dbReference type="EMBL" id="KAF7125239.1"/>
    </source>
</evidence>
<comment type="caution">
    <text evidence="3">The sequence shown here is derived from an EMBL/GenBank/DDBJ whole genome shotgun (WGS) entry which is preliminary data.</text>
</comment>
<name>A0A8H6PBB5_9EURO</name>
<accession>A0A8H6PBB5</accession>
<feature type="region of interest" description="Disordered" evidence="2">
    <location>
        <begin position="33"/>
        <end position="52"/>
    </location>
</feature>
<keyword evidence="4" id="KW-1185">Reference proteome</keyword>
<dbReference type="Proteomes" id="UP000630445">
    <property type="component" value="Unassembled WGS sequence"/>
</dbReference>
<organism evidence="3 4">
    <name type="scientific">Aspergillus hiratsukae</name>
    <dbReference type="NCBI Taxonomy" id="1194566"/>
    <lineage>
        <taxon>Eukaryota</taxon>
        <taxon>Fungi</taxon>
        <taxon>Dikarya</taxon>
        <taxon>Ascomycota</taxon>
        <taxon>Pezizomycotina</taxon>
        <taxon>Eurotiomycetes</taxon>
        <taxon>Eurotiomycetidae</taxon>
        <taxon>Eurotiales</taxon>
        <taxon>Aspergillaceae</taxon>
        <taxon>Aspergillus</taxon>
        <taxon>Aspergillus subgen. Fumigati</taxon>
    </lineage>
</organism>
<proteinExistence type="predicted"/>
<feature type="region of interest" description="Disordered" evidence="2">
    <location>
        <begin position="432"/>
        <end position="508"/>
    </location>
</feature>
<dbReference type="EMBL" id="JACBAD010001991">
    <property type="protein sequence ID" value="KAF7125239.1"/>
    <property type="molecule type" value="Genomic_DNA"/>
</dbReference>
<keyword evidence="1" id="KW-0175">Coiled coil</keyword>
<evidence type="ECO:0000256" key="2">
    <source>
        <dbReference type="SAM" id="MobiDB-lite"/>
    </source>
</evidence>
<dbReference type="OrthoDB" id="4349176at2759"/>
<reference evidence="3" key="1">
    <citation type="submission" date="2020-06" db="EMBL/GenBank/DDBJ databases">
        <title>Draft genome sequences of strains closely related to Aspergillus parafelis and Aspergillus hiratsukae.</title>
        <authorList>
            <person name="Dos Santos R.A.C."/>
            <person name="Rivero-Menendez O."/>
            <person name="Steenwyk J.L."/>
            <person name="Mead M.E."/>
            <person name="Goldman G.H."/>
            <person name="Alastruey-Izquierdo A."/>
            <person name="Rokas A."/>
        </authorList>
    </citation>
    <scope>NUCLEOTIDE SEQUENCE</scope>
    <source>
        <strain evidence="3">CNM-CM5793</strain>
    </source>
</reference>
<dbReference type="AlphaFoldDB" id="A0A8H6PBB5"/>